<evidence type="ECO:0000313" key="4">
    <source>
        <dbReference type="Proteomes" id="UP000620591"/>
    </source>
</evidence>
<dbReference type="InterPro" id="IPR023485">
    <property type="entry name" value="Ptyr_pPase"/>
</dbReference>
<dbReference type="RefSeq" id="WP_187770008.1">
    <property type="nucleotide sequence ID" value="NZ_JACTVM010000004.1"/>
</dbReference>
<feature type="compositionally biased region" description="Pro residues" evidence="1">
    <location>
        <begin position="214"/>
        <end position="226"/>
    </location>
</feature>
<dbReference type="AlphaFoldDB" id="A0A8I0K0Z3"/>
<organism evidence="3 4">
    <name type="scientific">Aeromicrobium senzhongii</name>
    <dbReference type="NCBI Taxonomy" id="2663859"/>
    <lineage>
        <taxon>Bacteria</taxon>
        <taxon>Bacillati</taxon>
        <taxon>Actinomycetota</taxon>
        <taxon>Actinomycetes</taxon>
        <taxon>Propionibacteriales</taxon>
        <taxon>Nocardioidaceae</taxon>
        <taxon>Aeromicrobium</taxon>
    </lineage>
</organism>
<name>A0A8I0K0Z3_9ACTN</name>
<dbReference type="InterPro" id="IPR036196">
    <property type="entry name" value="Ptyr_pPase_sf"/>
</dbReference>
<dbReference type="Pfam" id="PF01451">
    <property type="entry name" value="LMWPc"/>
    <property type="match status" value="1"/>
</dbReference>
<feature type="domain" description="Phosphotyrosine protein phosphatase I" evidence="2">
    <location>
        <begin position="10"/>
        <end position="111"/>
    </location>
</feature>
<gene>
    <name evidence="3" type="ORF">IBG24_14740</name>
</gene>
<evidence type="ECO:0000256" key="1">
    <source>
        <dbReference type="SAM" id="MobiDB-lite"/>
    </source>
</evidence>
<accession>A0A8I0K0Z3</accession>
<feature type="region of interest" description="Disordered" evidence="1">
    <location>
        <begin position="206"/>
        <end position="232"/>
    </location>
</feature>
<dbReference type="EMBL" id="JACTVM010000004">
    <property type="protein sequence ID" value="MBC9227572.1"/>
    <property type="molecule type" value="Genomic_DNA"/>
</dbReference>
<proteinExistence type="predicted"/>
<evidence type="ECO:0000259" key="2">
    <source>
        <dbReference type="Pfam" id="PF01451"/>
    </source>
</evidence>
<evidence type="ECO:0000313" key="3">
    <source>
        <dbReference type="EMBL" id="MBC9227572.1"/>
    </source>
</evidence>
<sequence length="232" mass="25197">MPEFDREAHVLLVCRANVCRSALGEFVATERLATAGISVSSAGTDAVAGEKLCHHVETSISGTAGGADFAAGHRATPLREAWLHRADLILTTSPRESSLVALSQPTLRNRTFTLIEVERLLSQLPATGSSPATLAELVQTLHRRRWRAANENWPGHHWTREHLDRRRPATGLALRDAHVGSSTSHPRLMPFTRRLVTDVCDEIAARMGTRPGPGGAPQPVIRPAPEPSDVRS</sequence>
<dbReference type="SUPFAM" id="SSF52788">
    <property type="entry name" value="Phosphotyrosine protein phosphatases I"/>
    <property type="match status" value="1"/>
</dbReference>
<dbReference type="Proteomes" id="UP000620591">
    <property type="component" value="Unassembled WGS sequence"/>
</dbReference>
<protein>
    <recommendedName>
        <fullName evidence="2">Phosphotyrosine protein phosphatase I domain-containing protein</fullName>
    </recommendedName>
</protein>
<comment type="caution">
    <text evidence="3">The sequence shown here is derived from an EMBL/GenBank/DDBJ whole genome shotgun (WGS) entry which is preliminary data.</text>
</comment>
<dbReference type="Gene3D" id="3.40.50.2300">
    <property type="match status" value="1"/>
</dbReference>
<reference evidence="3" key="1">
    <citation type="submission" date="2020-09" db="EMBL/GenBank/DDBJ databases">
        <title>Novel species in genus Aeromicrobium.</title>
        <authorList>
            <person name="Zhang G."/>
        </authorList>
    </citation>
    <scope>NUCLEOTIDE SEQUENCE</scope>
    <source>
        <strain evidence="3">Zg-636</strain>
    </source>
</reference>